<dbReference type="Proteomes" id="UP000219621">
    <property type="component" value="Unassembled WGS sequence"/>
</dbReference>
<name>A0A286GTN9_9PROT</name>
<dbReference type="InterPro" id="IPR010817">
    <property type="entry name" value="HemY_N"/>
</dbReference>
<dbReference type="InterPro" id="IPR011990">
    <property type="entry name" value="TPR-like_helical_dom_sf"/>
</dbReference>
<feature type="transmembrane region" description="Helical" evidence="5">
    <location>
        <begin position="5"/>
        <end position="22"/>
    </location>
</feature>
<protein>
    <submittedName>
        <fullName evidence="7">HemY protein</fullName>
    </submittedName>
</protein>
<dbReference type="GO" id="GO:0016020">
    <property type="term" value="C:membrane"/>
    <property type="evidence" value="ECO:0007669"/>
    <property type="project" value="UniProtKB-SubCell"/>
</dbReference>
<evidence type="ECO:0000256" key="5">
    <source>
        <dbReference type="SAM" id="Phobius"/>
    </source>
</evidence>
<dbReference type="RefSeq" id="WP_097280538.1">
    <property type="nucleotide sequence ID" value="NZ_OCNJ01000008.1"/>
</dbReference>
<dbReference type="PIRSF" id="PIRSF031802">
    <property type="entry name" value="UCP031802"/>
    <property type="match status" value="1"/>
</dbReference>
<reference evidence="7 8" key="1">
    <citation type="submission" date="2017-09" db="EMBL/GenBank/DDBJ databases">
        <authorList>
            <person name="Ehlers B."/>
            <person name="Leendertz F.H."/>
        </authorList>
    </citation>
    <scope>NUCLEOTIDE SEQUENCE [LARGE SCALE GENOMIC DNA]</scope>
    <source>
        <strain evidence="7 8">USBA 140</strain>
    </source>
</reference>
<dbReference type="OrthoDB" id="9798343at2"/>
<evidence type="ECO:0000313" key="8">
    <source>
        <dbReference type="Proteomes" id="UP000219621"/>
    </source>
</evidence>
<dbReference type="AlphaFoldDB" id="A0A286GTN9"/>
<feature type="domain" description="HemY N-terminal" evidence="6">
    <location>
        <begin position="26"/>
        <end position="132"/>
    </location>
</feature>
<keyword evidence="2 5" id="KW-0812">Transmembrane</keyword>
<feature type="transmembrane region" description="Helical" evidence="5">
    <location>
        <begin position="42"/>
        <end position="62"/>
    </location>
</feature>
<evidence type="ECO:0000259" key="6">
    <source>
        <dbReference type="Pfam" id="PF07219"/>
    </source>
</evidence>
<evidence type="ECO:0000313" key="7">
    <source>
        <dbReference type="EMBL" id="SOD98913.1"/>
    </source>
</evidence>
<dbReference type="Gene3D" id="1.25.40.10">
    <property type="entry name" value="Tetratricopeptide repeat domain"/>
    <property type="match status" value="1"/>
</dbReference>
<proteinExistence type="predicted"/>
<dbReference type="InterPro" id="IPR016982">
    <property type="entry name" value="Mms48"/>
</dbReference>
<dbReference type="EMBL" id="OCNJ01000008">
    <property type="protein sequence ID" value="SOD98913.1"/>
    <property type="molecule type" value="Genomic_DNA"/>
</dbReference>
<keyword evidence="4 5" id="KW-0472">Membrane</keyword>
<evidence type="ECO:0000256" key="2">
    <source>
        <dbReference type="ARBA" id="ARBA00022692"/>
    </source>
</evidence>
<sequence length="454" mass="48737">MIRVIAYLVVVAAIVAGAVWLAERPGEVVMEWFGWRVDTSVPILLLAVLAFMAVVALVWRLLRGIGRVPGMVRESVRAKRHRRGLTALANGYAAVAAGDPRRARSYAGDAEKLLDDSVATRLLGAQAALLAGDGPDARKRYEALADKPETRLPALRGLMDQALADGDRVRAREHAEAAYADKTRPAWAAQALFDLQVAARDYAAALQTLDGGMKAGAFDGRDTRTLRATLLVAQGEAALAGDGQWEAVKLGKQAHDADPAFVPAALLLARGYQRDGKERKAAHVLEETWKRSPHPDLARAYLDLWSGEDALKRVKRAEALAAVNLEHRESRLLVAEAALDAQLWGQARARLTPLKDEPVGPRFARLMARLEEGEHGDAKAALGWLHKAAENASTGDTAIVPAHWHCTACAHVPRQWSPSCPACNGFATIAWTAPSRALVPLTGTSGAAAPQAAE</sequence>
<keyword evidence="3 5" id="KW-1133">Transmembrane helix</keyword>
<keyword evidence="8" id="KW-1185">Reference proteome</keyword>
<gene>
    <name evidence="7" type="ORF">SAMN05421508_108138</name>
</gene>
<evidence type="ECO:0000256" key="1">
    <source>
        <dbReference type="ARBA" id="ARBA00004370"/>
    </source>
</evidence>
<evidence type="ECO:0000256" key="4">
    <source>
        <dbReference type="ARBA" id="ARBA00023136"/>
    </source>
</evidence>
<accession>A0A286GTN9</accession>
<evidence type="ECO:0000256" key="3">
    <source>
        <dbReference type="ARBA" id="ARBA00022989"/>
    </source>
</evidence>
<organism evidence="7 8">
    <name type="scientific">Caenispirillum bisanense</name>
    <dbReference type="NCBI Taxonomy" id="414052"/>
    <lineage>
        <taxon>Bacteria</taxon>
        <taxon>Pseudomonadati</taxon>
        <taxon>Pseudomonadota</taxon>
        <taxon>Alphaproteobacteria</taxon>
        <taxon>Rhodospirillales</taxon>
        <taxon>Novispirillaceae</taxon>
        <taxon>Caenispirillum</taxon>
    </lineage>
</organism>
<dbReference type="Pfam" id="PF07219">
    <property type="entry name" value="HemY_N"/>
    <property type="match status" value="1"/>
</dbReference>
<comment type="subcellular location">
    <subcellularLocation>
        <location evidence="1">Membrane</location>
    </subcellularLocation>
</comment>